<gene>
    <name evidence="8" type="ORF">CYPRO_2348</name>
</gene>
<comment type="similarity">
    <text evidence="2 6">Belongs to the sodium:solute symporter (SSF) (TC 2.A.21) family.</text>
</comment>
<feature type="transmembrane region" description="Helical" evidence="7">
    <location>
        <begin position="433"/>
        <end position="451"/>
    </location>
</feature>
<evidence type="ECO:0000256" key="1">
    <source>
        <dbReference type="ARBA" id="ARBA00004141"/>
    </source>
</evidence>
<feature type="transmembrane region" description="Helical" evidence="7">
    <location>
        <begin position="369"/>
        <end position="388"/>
    </location>
</feature>
<dbReference type="EMBL" id="CP027806">
    <property type="protein sequence ID" value="AXJ01590.1"/>
    <property type="molecule type" value="Genomic_DNA"/>
</dbReference>
<dbReference type="Proteomes" id="UP000254808">
    <property type="component" value="Chromosome"/>
</dbReference>
<comment type="subcellular location">
    <subcellularLocation>
        <location evidence="1">Membrane</location>
        <topology evidence="1">Multi-pass membrane protein</topology>
    </subcellularLocation>
</comment>
<evidence type="ECO:0000313" key="9">
    <source>
        <dbReference type="Proteomes" id="UP000254808"/>
    </source>
</evidence>
<evidence type="ECO:0000313" key="8">
    <source>
        <dbReference type="EMBL" id="AXJ01590.1"/>
    </source>
</evidence>
<dbReference type="OrthoDB" id="9814523at2"/>
<dbReference type="InterPro" id="IPR001734">
    <property type="entry name" value="Na/solute_symporter"/>
</dbReference>
<evidence type="ECO:0000256" key="7">
    <source>
        <dbReference type="SAM" id="Phobius"/>
    </source>
</evidence>
<dbReference type="GO" id="GO:0005886">
    <property type="term" value="C:plasma membrane"/>
    <property type="evidence" value="ECO:0007669"/>
    <property type="project" value="TreeGrafter"/>
</dbReference>
<feature type="transmembrane region" description="Helical" evidence="7">
    <location>
        <begin position="463"/>
        <end position="484"/>
    </location>
</feature>
<reference evidence="8 9" key="1">
    <citation type="submission" date="2018-03" db="EMBL/GenBank/DDBJ databases">
        <title>Phenotypic and genomic properties of Cyclonatronum proteinivorum gen. nov., sp. nov., a haloalkaliphilic bacteroidete from soda lakes possessing Na+-translocating rhodopsin.</title>
        <authorList>
            <person name="Toshchakov S.V."/>
            <person name="Korzhenkov A."/>
            <person name="Samarov N.I."/>
            <person name="Kublanov I.V."/>
            <person name="Muntyan M.S."/>
            <person name="Sorokin D.Y."/>
        </authorList>
    </citation>
    <scope>NUCLEOTIDE SEQUENCE [LARGE SCALE GENOMIC DNA]</scope>
    <source>
        <strain evidence="8 9">Omega</strain>
    </source>
</reference>
<feature type="transmembrane region" description="Helical" evidence="7">
    <location>
        <begin position="81"/>
        <end position="102"/>
    </location>
</feature>
<feature type="transmembrane region" description="Helical" evidence="7">
    <location>
        <begin position="315"/>
        <end position="337"/>
    </location>
</feature>
<feature type="transmembrane region" description="Helical" evidence="7">
    <location>
        <begin position="277"/>
        <end position="303"/>
    </location>
</feature>
<evidence type="ECO:0000256" key="6">
    <source>
        <dbReference type="RuleBase" id="RU362091"/>
    </source>
</evidence>
<feature type="transmembrane region" description="Helical" evidence="7">
    <location>
        <begin position="6"/>
        <end position="29"/>
    </location>
</feature>
<dbReference type="PROSITE" id="PS50283">
    <property type="entry name" value="NA_SOLUT_SYMP_3"/>
    <property type="match status" value="1"/>
</dbReference>
<feature type="transmembrane region" description="Helical" evidence="7">
    <location>
        <begin position="123"/>
        <end position="144"/>
    </location>
</feature>
<dbReference type="NCBIfam" id="TIGR00813">
    <property type="entry name" value="sss"/>
    <property type="match status" value="1"/>
</dbReference>
<dbReference type="AlphaFoldDB" id="A0A345UM88"/>
<proteinExistence type="inferred from homology"/>
<dbReference type="KEGG" id="cprv:CYPRO_2348"/>
<feature type="transmembrane region" description="Helical" evidence="7">
    <location>
        <begin position="238"/>
        <end position="256"/>
    </location>
</feature>
<accession>A0A345UM88</accession>
<feature type="transmembrane region" description="Helical" evidence="7">
    <location>
        <begin position="156"/>
        <end position="175"/>
    </location>
</feature>
<feature type="transmembrane region" description="Helical" evidence="7">
    <location>
        <begin position="400"/>
        <end position="421"/>
    </location>
</feature>
<keyword evidence="3 7" id="KW-0812">Transmembrane</keyword>
<name>A0A345UM88_9BACT</name>
<dbReference type="GO" id="GO:0005412">
    <property type="term" value="F:D-glucose:sodium symporter activity"/>
    <property type="evidence" value="ECO:0007669"/>
    <property type="project" value="TreeGrafter"/>
</dbReference>
<dbReference type="InterPro" id="IPR038377">
    <property type="entry name" value="Na/Glc_symporter_sf"/>
</dbReference>
<evidence type="ECO:0000256" key="5">
    <source>
        <dbReference type="ARBA" id="ARBA00023136"/>
    </source>
</evidence>
<keyword evidence="9" id="KW-1185">Reference proteome</keyword>
<dbReference type="RefSeq" id="WP_114984763.1">
    <property type="nucleotide sequence ID" value="NZ_CP027806.1"/>
</dbReference>
<organism evidence="8 9">
    <name type="scientific">Cyclonatronum proteinivorum</name>
    <dbReference type="NCBI Taxonomy" id="1457365"/>
    <lineage>
        <taxon>Bacteria</taxon>
        <taxon>Pseudomonadati</taxon>
        <taxon>Balneolota</taxon>
        <taxon>Balneolia</taxon>
        <taxon>Balneolales</taxon>
        <taxon>Cyclonatronaceae</taxon>
        <taxon>Cyclonatronum</taxon>
    </lineage>
</organism>
<evidence type="ECO:0000256" key="3">
    <source>
        <dbReference type="ARBA" id="ARBA00022692"/>
    </source>
</evidence>
<sequence length="537" mass="59563">MEFDVSIAWIDYVIIALYFAFIIWLGLYFKNKNKNQDDYFLAGRSLTWPIIGFSLFASNMGSISLVGLAESGYRTGFANFSYEWMATFVLILFAVFFLPYYLRNKIYTVPEFLERRYGSFARYYFSGVTMTLNVFVDIAAGLYAGAVVVKMAFPELSIVTIVWGISIFAAFYTLLGGLASVVYSDTVQAVLLIVSSIFVTVAAWNMIGGWEEITAGVAAAGVSADHLSIVRGMDDPNLPWPGLFSGVFLLGFYFWVTNQFIAQRALAAKDTRQGQWGALFAGFLKLSTLFIMVLPGVMALILYGDSIEAVNAYPALIFDLLPVGLLGITLAGFIAALMSSVDSGLNAASTLFTFDFYKKFRPNSTQDDAMRVAKITILVLMVISALWAPQIIKFDSFWDYLQMVLSFICPPIVALFAFGLFSKRINTKGANASIVTGVTLSALSIGYQFYINITGAENLLPHYLYLAGFIFILCSVILVGVSLLSGPDEGKDWEALIWTPKFFHAETQSLSDLPFYYNYRYQAVALLFLIVALLIIF</sequence>
<protein>
    <submittedName>
        <fullName evidence="8">Solute:Na+ symporter, SSS family</fullName>
    </submittedName>
</protein>
<evidence type="ECO:0000256" key="4">
    <source>
        <dbReference type="ARBA" id="ARBA00022989"/>
    </source>
</evidence>
<feature type="transmembrane region" description="Helical" evidence="7">
    <location>
        <begin position="50"/>
        <end position="69"/>
    </location>
</feature>
<feature type="transmembrane region" description="Helical" evidence="7">
    <location>
        <begin position="519"/>
        <end position="536"/>
    </location>
</feature>
<dbReference type="Pfam" id="PF00474">
    <property type="entry name" value="SSF"/>
    <property type="match status" value="1"/>
</dbReference>
<dbReference type="PANTHER" id="PTHR11819">
    <property type="entry name" value="SOLUTE CARRIER FAMILY 5"/>
    <property type="match status" value="1"/>
</dbReference>
<keyword evidence="4 7" id="KW-1133">Transmembrane helix</keyword>
<dbReference type="CDD" id="cd10329">
    <property type="entry name" value="SLC5sbd_SGLT1-like"/>
    <property type="match status" value="1"/>
</dbReference>
<evidence type="ECO:0000256" key="2">
    <source>
        <dbReference type="ARBA" id="ARBA00006434"/>
    </source>
</evidence>
<feature type="transmembrane region" description="Helical" evidence="7">
    <location>
        <begin position="187"/>
        <end position="207"/>
    </location>
</feature>
<dbReference type="Gene3D" id="1.20.1730.10">
    <property type="entry name" value="Sodium/glucose cotransporter"/>
    <property type="match status" value="1"/>
</dbReference>
<dbReference type="PANTHER" id="PTHR11819:SF195">
    <property type="entry name" value="SODIUM_GLUCOSE COTRANSPORTER 4"/>
    <property type="match status" value="1"/>
</dbReference>
<keyword evidence="5 7" id="KW-0472">Membrane</keyword>